<dbReference type="PANTHER" id="PTHR30600:SF10">
    <property type="entry name" value="BLL6722 PROTEIN"/>
    <property type="match status" value="1"/>
</dbReference>
<dbReference type="Pfam" id="PF03150">
    <property type="entry name" value="CCP_MauG"/>
    <property type="match status" value="1"/>
</dbReference>
<dbReference type="PANTHER" id="PTHR30600">
    <property type="entry name" value="CYTOCHROME C PEROXIDASE-RELATED"/>
    <property type="match status" value="1"/>
</dbReference>
<evidence type="ECO:0000256" key="6">
    <source>
        <dbReference type="ARBA" id="ARBA00023004"/>
    </source>
</evidence>
<evidence type="ECO:0000256" key="1">
    <source>
        <dbReference type="ARBA" id="ARBA00004196"/>
    </source>
</evidence>
<dbReference type="InterPro" id="IPR036909">
    <property type="entry name" value="Cyt_c-like_dom_sf"/>
</dbReference>
<evidence type="ECO:0000256" key="7">
    <source>
        <dbReference type="PROSITE-ProRule" id="PRU00433"/>
    </source>
</evidence>
<name>A0A6S7DEQ7_9BURK</name>
<dbReference type="GO" id="GO:0030313">
    <property type="term" value="C:cell envelope"/>
    <property type="evidence" value="ECO:0007669"/>
    <property type="project" value="UniProtKB-SubCell"/>
</dbReference>
<sequence length="329" mass="37049">MCAQGTRAVPSLRYVLNRTPIWSHPQAASLSGRLSETDNAPMGGFGWDGRFNKLHDQATFPLFNPKEMANKDPAAVLAKLERAPYAARFKEVFGQNIFADRAKAFTQAMYAIERFELEDPSFHPYTSKFDYYLNGKLQLTAQESRGKKLFDSPEGSNCASCHIDQSGVNRAHPLFTDFNFQALGVPRNPELRANADPKYFDMGLCGPLRTDQANEKTNCGLFKSVSLRNTATRHVFFHNGRFHTLKDGLRFYVQRDTNPAKWYPKDAHGKVDKFNDLPVALRVNVDTTDEPLTRKAGERPVWSAQDIDDVAAFLTTLNDGYDLSAKKAR</sequence>
<evidence type="ECO:0000256" key="3">
    <source>
        <dbReference type="ARBA" id="ARBA00022723"/>
    </source>
</evidence>
<dbReference type="GO" id="GO:0004130">
    <property type="term" value="F:cytochrome-c peroxidase activity"/>
    <property type="evidence" value="ECO:0007669"/>
    <property type="project" value="TreeGrafter"/>
</dbReference>
<dbReference type="EMBL" id="CADIKK010000035">
    <property type="protein sequence ID" value="CAB3803388.1"/>
    <property type="molecule type" value="Genomic_DNA"/>
</dbReference>
<keyword evidence="6 7" id="KW-0408">Iron</keyword>
<dbReference type="AlphaFoldDB" id="A0A6S7DEQ7"/>
<dbReference type="EC" id="1.-.-.-" evidence="9"/>
<evidence type="ECO:0000256" key="4">
    <source>
        <dbReference type="ARBA" id="ARBA00022729"/>
    </source>
</evidence>
<dbReference type="Proteomes" id="UP000494365">
    <property type="component" value="Unassembled WGS sequence"/>
</dbReference>
<proteinExistence type="predicted"/>
<comment type="subcellular location">
    <subcellularLocation>
        <location evidence="1">Cell envelope</location>
    </subcellularLocation>
</comment>
<dbReference type="SUPFAM" id="SSF46626">
    <property type="entry name" value="Cytochrome c"/>
    <property type="match status" value="2"/>
</dbReference>
<evidence type="ECO:0000256" key="5">
    <source>
        <dbReference type="ARBA" id="ARBA00023002"/>
    </source>
</evidence>
<dbReference type="InterPro" id="IPR051395">
    <property type="entry name" value="Cytochrome_c_Peroxidase/MauG"/>
</dbReference>
<dbReference type="Gene3D" id="1.10.760.10">
    <property type="entry name" value="Cytochrome c-like domain"/>
    <property type="match status" value="2"/>
</dbReference>
<dbReference type="GO" id="GO:0009055">
    <property type="term" value="F:electron transfer activity"/>
    <property type="evidence" value="ECO:0007669"/>
    <property type="project" value="InterPro"/>
</dbReference>
<keyword evidence="2 7" id="KW-0349">Heme</keyword>
<keyword evidence="4" id="KW-0732">Signal</keyword>
<accession>A0A6S7DEQ7</accession>
<evidence type="ECO:0000313" key="9">
    <source>
        <dbReference type="EMBL" id="CAB3803388.1"/>
    </source>
</evidence>
<evidence type="ECO:0000256" key="2">
    <source>
        <dbReference type="ARBA" id="ARBA00022617"/>
    </source>
</evidence>
<protein>
    <submittedName>
        <fullName evidence="9">Methylamine utilization protein MauG</fullName>
        <ecNumber evidence="9">1.-.-.-</ecNumber>
    </submittedName>
</protein>
<keyword evidence="3 7" id="KW-0479">Metal-binding</keyword>
<feature type="domain" description="Cytochrome c" evidence="8">
    <location>
        <begin position="141"/>
        <end position="318"/>
    </location>
</feature>
<dbReference type="GO" id="GO:0020037">
    <property type="term" value="F:heme binding"/>
    <property type="evidence" value="ECO:0007669"/>
    <property type="project" value="InterPro"/>
</dbReference>
<evidence type="ECO:0000313" key="10">
    <source>
        <dbReference type="Proteomes" id="UP000494365"/>
    </source>
</evidence>
<dbReference type="PROSITE" id="PS51007">
    <property type="entry name" value="CYTC"/>
    <property type="match status" value="1"/>
</dbReference>
<dbReference type="GO" id="GO:0046872">
    <property type="term" value="F:metal ion binding"/>
    <property type="evidence" value="ECO:0007669"/>
    <property type="project" value="UniProtKB-KW"/>
</dbReference>
<dbReference type="InterPro" id="IPR004852">
    <property type="entry name" value="Di-haem_cyt_c_peroxidsae"/>
</dbReference>
<keyword evidence="5 9" id="KW-0560">Oxidoreductase</keyword>
<keyword evidence="10" id="KW-1185">Reference proteome</keyword>
<organism evidence="9 10">
    <name type="scientific">Paraburkholderia ultramafica</name>
    <dbReference type="NCBI Taxonomy" id="1544867"/>
    <lineage>
        <taxon>Bacteria</taxon>
        <taxon>Pseudomonadati</taxon>
        <taxon>Pseudomonadota</taxon>
        <taxon>Betaproteobacteria</taxon>
        <taxon>Burkholderiales</taxon>
        <taxon>Burkholderiaceae</taxon>
        <taxon>Paraburkholderia</taxon>
    </lineage>
</organism>
<evidence type="ECO:0000259" key="8">
    <source>
        <dbReference type="PROSITE" id="PS51007"/>
    </source>
</evidence>
<gene>
    <name evidence="9" type="primary">mauG_3</name>
    <name evidence="9" type="ORF">LMG28614_05808</name>
</gene>
<reference evidence="9 10" key="1">
    <citation type="submission" date="2020-04" db="EMBL/GenBank/DDBJ databases">
        <authorList>
            <person name="De Canck E."/>
        </authorList>
    </citation>
    <scope>NUCLEOTIDE SEQUENCE [LARGE SCALE GENOMIC DNA]</scope>
    <source>
        <strain evidence="9 10">LMG 28614</strain>
    </source>
</reference>
<dbReference type="InterPro" id="IPR009056">
    <property type="entry name" value="Cyt_c-like_dom"/>
</dbReference>